<gene>
    <name evidence="1" type="ORF">DI623_01775</name>
</gene>
<protein>
    <recommendedName>
        <fullName evidence="3">SGNH/GDSL hydrolase family protein</fullName>
    </recommendedName>
</protein>
<evidence type="ECO:0000313" key="2">
    <source>
        <dbReference type="Proteomes" id="UP000249066"/>
    </source>
</evidence>
<dbReference type="AlphaFoldDB" id="A0A2W5AB76"/>
<evidence type="ECO:0000313" key="1">
    <source>
        <dbReference type="EMBL" id="PZO91804.1"/>
    </source>
</evidence>
<organism evidence="1 2">
    <name type="scientific">Sphingomonas sanxanigenens</name>
    <dbReference type="NCBI Taxonomy" id="397260"/>
    <lineage>
        <taxon>Bacteria</taxon>
        <taxon>Pseudomonadati</taxon>
        <taxon>Pseudomonadota</taxon>
        <taxon>Alphaproteobacteria</taxon>
        <taxon>Sphingomonadales</taxon>
        <taxon>Sphingomonadaceae</taxon>
        <taxon>Sphingomonas</taxon>
    </lineage>
</organism>
<dbReference type="EMBL" id="QFNN01000004">
    <property type="protein sequence ID" value="PZO91804.1"/>
    <property type="molecule type" value="Genomic_DNA"/>
</dbReference>
<proteinExistence type="predicted"/>
<comment type="caution">
    <text evidence="1">The sequence shown here is derived from an EMBL/GenBank/DDBJ whole genome shotgun (WGS) entry which is preliminary data.</text>
</comment>
<reference evidence="1 2" key="1">
    <citation type="submission" date="2017-08" db="EMBL/GenBank/DDBJ databases">
        <title>Infants hospitalized years apart are colonized by the same room-sourced microbial strains.</title>
        <authorList>
            <person name="Brooks B."/>
            <person name="Olm M.R."/>
            <person name="Firek B.A."/>
            <person name="Baker R."/>
            <person name="Thomas B.C."/>
            <person name="Morowitz M.J."/>
            <person name="Banfield J.F."/>
        </authorList>
    </citation>
    <scope>NUCLEOTIDE SEQUENCE [LARGE SCALE GENOMIC DNA]</scope>
    <source>
        <strain evidence="1">S2_018_000_R2_101</strain>
    </source>
</reference>
<accession>A0A2W5AB76</accession>
<dbReference type="Proteomes" id="UP000249066">
    <property type="component" value="Unassembled WGS sequence"/>
</dbReference>
<sequence>MMRLHAGRKLIAILATSLLLAIGASLLPENSYQRWQLLDDTIHARARWIYERIHYDPTPIDVAFIGPSRIGAGINAPQLGAALAKRGLPSNVVNFSLPETGRNINDVIVEEMLKTKRPKLLVIGVIEKPSRFGHSAFKYIAPRAMVANPGYFGNINYLPDLAYLPFRQLYLFAADLMPGATGLTKSFDPARYAGSSVDTTGDVVMPDGSIKNATLPASPAELDRGVRKLERGMHPPFLPAALADVEFGDERHFTRRIVAAAKARGIPVVFLALPYHTGPAAVQEQAFYTQFGPLWNASFLAPHGEWYADYGHLTAHGATILTDWLVEPVAAALEKHP</sequence>
<name>A0A2W5AB76_9SPHN</name>
<evidence type="ECO:0008006" key="3">
    <source>
        <dbReference type="Google" id="ProtNLM"/>
    </source>
</evidence>